<evidence type="ECO:0000259" key="3">
    <source>
        <dbReference type="Pfam" id="PF20151"/>
    </source>
</evidence>
<organism evidence="4 5">
    <name type="scientific">Meripilus lineatus</name>
    <dbReference type="NCBI Taxonomy" id="2056292"/>
    <lineage>
        <taxon>Eukaryota</taxon>
        <taxon>Fungi</taxon>
        <taxon>Dikarya</taxon>
        <taxon>Basidiomycota</taxon>
        <taxon>Agaricomycotina</taxon>
        <taxon>Agaricomycetes</taxon>
        <taxon>Polyporales</taxon>
        <taxon>Meripilaceae</taxon>
        <taxon>Meripilus</taxon>
    </lineage>
</organism>
<evidence type="ECO:0000313" key="4">
    <source>
        <dbReference type="EMBL" id="KAJ3477709.1"/>
    </source>
</evidence>
<dbReference type="Pfam" id="PF20151">
    <property type="entry name" value="DUF6533"/>
    <property type="match status" value="1"/>
</dbReference>
<dbReference type="Proteomes" id="UP001212997">
    <property type="component" value="Unassembled WGS sequence"/>
</dbReference>
<accession>A0AAD5UZ52</accession>
<proteinExistence type="predicted"/>
<comment type="caution">
    <text evidence="4">The sequence shown here is derived from an EMBL/GenBank/DDBJ whole genome shotgun (WGS) entry which is preliminary data.</text>
</comment>
<evidence type="ECO:0000256" key="2">
    <source>
        <dbReference type="SAM" id="Phobius"/>
    </source>
</evidence>
<dbReference type="InterPro" id="IPR045340">
    <property type="entry name" value="DUF6533"/>
</dbReference>
<feature type="transmembrane region" description="Helical" evidence="2">
    <location>
        <begin position="336"/>
        <end position="355"/>
    </location>
</feature>
<keyword evidence="5" id="KW-1185">Reference proteome</keyword>
<keyword evidence="2" id="KW-0472">Membrane</keyword>
<dbReference type="EMBL" id="JANAWD010000571">
    <property type="protein sequence ID" value="KAJ3477709.1"/>
    <property type="molecule type" value="Genomic_DNA"/>
</dbReference>
<keyword evidence="2" id="KW-1133">Transmembrane helix</keyword>
<feature type="transmembrane region" description="Helical" evidence="2">
    <location>
        <begin position="141"/>
        <end position="161"/>
    </location>
</feature>
<feature type="compositionally biased region" description="Basic and acidic residues" evidence="1">
    <location>
        <begin position="442"/>
        <end position="465"/>
    </location>
</feature>
<evidence type="ECO:0000256" key="1">
    <source>
        <dbReference type="SAM" id="MobiDB-lite"/>
    </source>
</evidence>
<name>A0AAD5UZ52_9APHY</name>
<feature type="transmembrane region" description="Helical" evidence="2">
    <location>
        <begin position="289"/>
        <end position="311"/>
    </location>
</feature>
<keyword evidence="2" id="KW-0812">Transmembrane</keyword>
<feature type="transmembrane region" description="Helical" evidence="2">
    <location>
        <begin position="182"/>
        <end position="202"/>
    </location>
</feature>
<gene>
    <name evidence="4" type="ORF">NLI96_g10278</name>
</gene>
<protein>
    <recommendedName>
        <fullName evidence="3">DUF6533 domain-containing protein</fullName>
    </recommendedName>
</protein>
<feature type="region of interest" description="Disordered" evidence="1">
    <location>
        <begin position="430"/>
        <end position="465"/>
    </location>
</feature>
<feature type="domain" description="DUF6533" evidence="3">
    <location>
        <begin position="144"/>
        <end position="189"/>
    </location>
</feature>
<reference evidence="4" key="1">
    <citation type="submission" date="2022-07" db="EMBL/GenBank/DDBJ databases">
        <title>Genome Sequence of Physisporinus lineatus.</title>
        <authorList>
            <person name="Buettner E."/>
        </authorList>
    </citation>
    <scope>NUCLEOTIDE SEQUENCE</scope>
    <source>
        <strain evidence="4">VT162</strain>
    </source>
</reference>
<feature type="compositionally biased region" description="Polar residues" evidence="1">
    <location>
        <begin position="430"/>
        <end position="441"/>
    </location>
</feature>
<dbReference type="AlphaFoldDB" id="A0AAD5UZ52"/>
<evidence type="ECO:0000313" key="5">
    <source>
        <dbReference type="Proteomes" id="UP001212997"/>
    </source>
</evidence>
<feature type="transmembrane region" description="Helical" evidence="2">
    <location>
        <begin position="214"/>
        <end position="232"/>
    </location>
</feature>
<feature type="transmembrane region" description="Helical" evidence="2">
    <location>
        <begin position="244"/>
        <end position="264"/>
    </location>
</feature>
<sequence length="465" mass="51959">MPTQACDVGPNRVASVNGSFSTVRLNPSNPTLRSICALSSRQSTDFLPRPGQPCTSWSSNPGTYVLWKPETRMEISNPVFPTNPISLLSRVPFSQIITKGIQDSEHWIPSIPLPLEPLHWQNEGGHPKAMLVDPLVGQIAIHNYLSIVGSVIIVYDWFLTLDQEIQYAWKAQKAWGVWLFLLNRYFPLITTITVSIAILTPFSSPEGCQRFFTYRYLVVIISAAIVSLLLLLRTYALYQRDRRVLIFMLVVSFSLVGLGSWASAGSHSDVSISHGCHEHISLSSGVRTAIAWEILLVFDTMIISLTLYKAFQGRIRGMRILDSGQLMKAIVRDGTVYYMVIACANAINAITYYVLQVRSFQMRHRTFSHSSDTFKPQLKGLLSTFANSISVTMLSRVILNLKQQGGQPPTDMFSNGHDVTTIRFERAQSSRVTNTTSGISRTESDPDIEGRAHDDNNQRPSDDNA</sequence>